<accession>A0ABW1A4G8</accession>
<dbReference type="RefSeq" id="WP_378284780.1">
    <property type="nucleotide sequence ID" value="NZ_JBHSON010000038.1"/>
</dbReference>
<evidence type="ECO:0000313" key="4">
    <source>
        <dbReference type="Proteomes" id="UP001596074"/>
    </source>
</evidence>
<comment type="caution">
    <text evidence="3">The sequence shown here is derived from an EMBL/GenBank/DDBJ whole genome shotgun (WGS) entry which is preliminary data.</text>
</comment>
<feature type="transmembrane region" description="Helical" evidence="2">
    <location>
        <begin position="150"/>
        <end position="180"/>
    </location>
</feature>
<dbReference type="Proteomes" id="UP001596074">
    <property type="component" value="Unassembled WGS sequence"/>
</dbReference>
<keyword evidence="2" id="KW-0812">Transmembrane</keyword>
<evidence type="ECO:0000256" key="2">
    <source>
        <dbReference type="SAM" id="Phobius"/>
    </source>
</evidence>
<sequence>MTTVQPTGTTRKRTTRATTKATAQKREPAQRRQTARTRQTAAARQTTARTRQTTARTGQAASRTGQATSRTRQTATARTRQTTQRRQTTRQTAQRRRTAEERQSTSLPIPVVTPHVKIYNVPVPGTGAGMHKMAEAGRSAASYLPPRRRLAFYGALGAMAALEVISWPVAAVVGVGTAIAGRSRGMGKDRAKES</sequence>
<organism evidence="3 4">
    <name type="scientific">Actinomadura rugatobispora</name>
    <dbReference type="NCBI Taxonomy" id="1994"/>
    <lineage>
        <taxon>Bacteria</taxon>
        <taxon>Bacillati</taxon>
        <taxon>Actinomycetota</taxon>
        <taxon>Actinomycetes</taxon>
        <taxon>Streptosporangiales</taxon>
        <taxon>Thermomonosporaceae</taxon>
        <taxon>Actinomadura</taxon>
    </lineage>
</organism>
<feature type="compositionally biased region" description="Low complexity" evidence="1">
    <location>
        <begin position="36"/>
        <end position="92"/>
    </location>
</feature>
<dbReference type="EMBL" id="JBHSON010000038">
    <property type="protein sequence ID" value="MFC5749064.1"/>
    <property type="molecule type" value="Genomic_DNA"/>
</dbReference>
<keyword evidence="2" id="KW-0472">Membrane</keyword>
<evidence type="ECO:0000256" key="1">
    <source>
        <dbReference type="SAM" id="MobiDB-lite"/>
    </source>
</evidence>
<protein>
    <submittedName>
        <fullName evidence="3">Uncharacterized protein</fullName>
    </submittedName>
</protein>
<name>A0ABW1A4G8_9ACTN</name>
<evidence type="ECO:0000313" key="3">
    <source>
        <dbReference type="EMBL" id="MFC5749064.1"/>
    </source>
</evidence>
<keyword evidence="2" id="KW-1133">Transmembrane helix</keyword>
<proteinExistence type="predicted"/>
<reference evidence="4" key="1">
    <citation type="journal article" date="2019" name="Int. J. Syst. Evol. Microbiol.">
        <title>The Global Catalogue of Microorganisms (GCM) 10K type strain sequencing project: providing services to taxonomists for standard genome sequencing and annotation.</title>
        <authorList>
            <consortium name="The Broad Institute Genomics Platform"/>
            <consortium name="The Broad Institute Genome Sequencing Center for Infectious Disease"/>
            <person name="Wu L."/>
            <person name="Ma J."/>
        </authorList>
    </citation>
    <scope>NUCLEOTIDE SEQUENCE [LARGE SCALE GENOMIC DNA]</scope>
    <source>
        <strain evidence="4">KCTC 42087</strain>
    </source>
</reference>
<feature type="region of interest" description="Disordered" evidence="1">
    <location>
        <begin position="1"/>
        <end position="105"/>
    </location>
</feature>
<gene>
    <name evidence="3" type="ORF">ACFPZN_25895</name>
</gene>
<keyword evidence="4" id="KW-1185">Reference proteome</keyword>